<dbReference type="EMBL" id="AP024429">
    <property type="protein sequence ID" value="BCS00039.1"/>
    <property type="molecule type" value="Genomic_DNA"/>
</dbReference>
<evidence type="ECO:0000256" key="1">
    <source>
        <dbReference type="SAM" id="Phobius"/>
    </source>
</evidence>
<keyword evidence="1" id="KW-0472">Membrane</keyword>
<dbReference type="KEGG" id="aluc:AKAW2_50380S"/>
<protein>
    <submittedName>
        <fullName evidence="2">Uncharacterized protein</fullName>
    </submittedName>
</protein>
<name>A0A7R7ZYZ5_ASPKA</name>
<dbReference type="Proteomes" id="UP000661280">
    <property type="component" value="Chromosome 5"/>
</dbReference>
<keyword evidence="1" id="KW-1133">Transmembrane helix</keyword>
<sequence length="119" mass="13728">MQLIRISPRFGVMLLFMVISVVFAIVDMCAIRVENRLGYPPGMEPFWKLAFVFKCLSDTIILDDFRSALDRLRYHYHPDGVPPQETTHARGRSTNRLVDRVPEASIKRPEPVCRPPDMV</sequence>
<gene>
    <name evidence="2" type="ORF">AKAW2_50380S</name>
</gene>
<reference evidence="2" key="1">
    <citation type="submission" date="2021-01" db="EMBL/GenBank/DDBJ databases">
        <authorList>
            <consortium name="Aspergillus luchuensis mut. kawachii IFO 4304 genome sequencing consortium"/>
            <person name="Kazuki M."/>
            <person name="Futagami T."/>
        </authorList>
    </citation>
    <scope>NUCLEOTIDE SEQUENCE</scope>
    <source>
        <strain evidence="2">IFO 4308</strain>
    </source>
</reference>
<organism evidence="2 3">
    <name type="scientific">Aspergillus kawachii</name>
    <name type="common">White koji mold</name>
    <name type="synonym">Aspergillus awamori var. kawachi</name>
    <dbReference type="NCBI Taxonomy" id="1069201"/>
    <lineage>
        <taxon>Eukaryota</taxon>
        <taxon>Fungi</taxon>
        <taxon>Dikarya</taxon>
        <taxon>Ascomycota</taxon>
        <taxon>Pezizomycotina</taxon>
        <taxon>Eurotiomycetes</taxon>
        <taxon>Eurotiomycetidae</taxon>
        <taxon>Eurotiales</taxon>
        <taxon>Aspergillaceae</taxon>
        <taxon>Aspergillus</taxon>
        <taxon>Aspergillus subgen. Circumdati</taxon>
    </lineage>
</organism>
<keyword evidence="3" id="KW-1185">Reference proteome</keyword>
<dbReference type="AlphaFoldDB" id="A0A7R7ZYZ5"/>
<evidence type="ECO:0000313" key="3">
    <source>
        <dbReference type="Proteomes" id="UP000661280"/>
    </source>
</evidence>
<accession>A0A7R7ZYZ5</accession>
<dbReference type="PANTHER" id="PTHR42029:SF3">
    <property type="entry name" value="AN04G07800"/>
    <property type="match status" value="1"/>
</dbReference>
<feature type="transmembrane region" description="Helical" evidence="1">
    <location>
        <begin position="12"/>
        <end position="33"/>
    </location>
</feature>
<dbReference type="RefSeq" id="XP_041543801.1">
    <property type="nucleotide sequence ID" value="XM_041690192.1"/>
</dbReference>
<reference evidence="2" key="2">
    <citation type="submission" date="2021-02" db="EMBL/GenBank/DDBJ databases">
        <title>Aspergillus luchuensis mut. kawachii IFO 4304 genome sequence.</title>
        <authorList>
            <person name="Mori K."/>
            <person name="Kadooka C."/>
            <person name="Goto M."/>
            <person name="Futagami T."/>
        </authorList>
    </citation>
    <scope>NUCLEOTIDE SEQUENCE</scope>
    <source>
        <strain evidence="2">IFO 4308</strain>
    </source>
</reference>
<proteinExistence type="predicted"/>
<dbReference type="GeneID" id="64961360"/>
<dbReference type="PANTHER" id="PTHR42029">
    <property type="entry name" value="AN04G07800"/>
    <property type="match status" value="1"/>
</dbReference>
<dbReference type="OrthoDB" id="5420247at2759"/>
<keyword evidence="1" id="KW-0812">Transmembrane</keyword>
<evidence type="ECO:0000313" key="2">
    <source>
        <dbReference type="EMBL" id="BCS00039.1"/>
    </source>
</evidence>